<comment type="caution">
    <text evidence="2">The sequence shown here is derived from an EMBL/GenBank/DDBJ whole genome shotgun (WGS) entry which is preliminary data.</text>
</comment>
<organism evidence="2 3">
    <name type="scientific">Rhododendron griersonianum</name>
    <dbReference type="NCBI Taxonomy" id="479676"/>
    <lineage>
        <taxon>Eukaryota</taxon>
        <taxon>Viridiplantae</taxon>
        <taxon>Streptophyta</taxon>
        <taxon>Embryophyta</taxon>
        <taxon>Tracheophyta</taxon>
        <taxon>Spermatophyta</taxon>
        <taxon>Magnoliopsida</taxon>
        <taxon>eudicotyledons</taxon>
        <taxon>Gunneridae</taxon>
        <taxon>Pentapetalae</taxon>
        <taxon>asterids</taxon>
        <taxon>Ericales</taxon>
        <taxon>Ericaceae</taxon>
        <taxon>Ericoideae</taxon>
        <taxon>Rhodoreae</taxon>
        <taxon>Rhododendron</taxon>
    </lineage>
</organism>
<feature type="region of interest" description="Disordered" evidence="1">
    <location>
        <begin position="25"/>
        <end position="53"/>
    </location>
</feature>
<dbReference type="AlphaFoldDB" id="A0AAV6JB29"/>
<keyword evidence="3" id="KW-1185">Reference proteome</keyword>
<sequence length="397" mass="44308">MADTEEGEEPTSRGNEWEVVSLTASAYAAAPGGPDPIVLNDDDKGNAGEEGGAQTSHEMLMSGHFVFPPRKHENLPVEPENIEIQNLLGVEDDVTELGADEGGRSDTKDEENWSIKGLAMPDEFPDIEFFDEKVDRLSIPGNEFNEGTTLQRPNLTEKEQSMYSASDLSSFHGETTTGESNTGENTVIPGQVEPPEGGLDSDISQFPKRSKEDRNDNSEFPCEAWWKRGAASLYAQAKEANTFWSIFIAAAVMGFVVLGQHWQQERWQALQLKWQFSINDEVCPLLFMTQICHRWHIIARNAICRPRLRRMYSILWKEYFDWYSKGDRHPSGQGLSQICSIFAVVANTSNASKSWEGCLAPFLVSKMPLWVETGGVLLSGAPPLPSVEMMMKTLDEH</sequence>
<gene>
    <name evidence="2" type="ORF">RHGRI_019070</name>
</gene>
<dbReference type="PANTHER" id="PTHR34797:SF1">
    <property type="entry name" value="ATG8-INTERACTING PROTEIN 2"/>
    <property type="match status" value="1"/>
</dbReference>
<name>A0AAV6JB29_9ERIC</name>
<feature type="compositionally biased region" description="Low complexity" evidence="1">
    <location>
        <begin position="173"/>
        <end position="186"/>
    </location>
</feature>
<reference evidence="2" key="1">
    <citation type="submission" date="2020-08" db="EMBL/GenBank/DDBJ databases">
        <title>Plant Genome Project.</title>
        <authorList>
            <person name="Zhang R.-G."/>
        </authorList>
    </citation>
    <scope>NUCLEOTIDE SEQUENCE</scope>
    <source>
        <strain evidence="2">WSP0</strain>
        <tissue evidence="2">Leaf</tissue>
    </source>
</reference>
<evidence type="ECO:0000256" key="1">
    <source>
        <dbReference type="SAM" id="MobiDB-lite"/>
    </source>
</evidence>
<evidence type="ECO:0000313" key="3">
    <source>
        <dbReference type="Proteomes" id="UP000823749"/>
    </source>
</evidence>
<accession>A0AAV6JB29</accession>
<feature type="compositionally biased region" description="Polar residues" evidence="1">
    <location>
        <begin position="145"/>
        <end position="154"/>
    </location>
</feature>
<proteinExistence type="predicted"/>
<feature type="region of interest" description="Disordered" evidence="1">
    <location>
        <begin position="139"/>
        <end position="217"/>
    </location>
</feature>
<dbReference type="InterPro" id="IPR040304">
    <property type="entry name" value="ATG8-IP-1/2"/>
</dbReference>
<protein>
    <submittedName>
        <fullName evidence="2">Uncharacterized protein</fullName>
    </submittedName>
</protein>
<dbReference type="EMBL" id="JACTNZ010000007">
    <property type="protein sequence ID" value="KAG5538362.1"/>
    <property type="molecule type" value="Genomic_DNA"/>
</dbReference>
<dbReference type="Proteomes" id="UP000823749">
    <property type="component" value="Chromosome 7"/>
</dbReference>
<dbReference type="PANTHER" id="PTHR34797">
    <property type="entry name" value="ATG8-INTERACTING PROTEIN 2"/>
    <property type="match status" value="1"/>
</dbReference>
<evidence type="ECO:0000313" key="2">
    <source>
        <dbReference type="EMBL" id="KAG5538362.1"/>
    </source>
</evidence>